<comment type="caution">
    <text evidence="2">The sequence shown here is derived from an EMBL/GenBank/DDBJ whole genome shotgun (WGS) entry which is preliminary data.</text>
</comment>
<keyword evidence="1" id="KW-1133">Transmembrane helix</keyword>
<name>N9V0R5_9BACT</name>
<evidence type="ECO:0008006" key="4">
    <source>
        <dbReference type="Google" id="ProtNLM"/>
    </source>
</evidence>
<organism evidence="2 3">
    <name type="scientific">Mycoplasmopsis bovigenitalium 51080</name>
    <dbReference type="NCBI Taxonomy" id="1188235"/>
    <lineage>
        <taxon>Bacteria</taxon>
        <taxon>Bacillati</taxon>
        <taxon>Mycoplasmatota</taxon>
        <taxon>Mycoplasmoidales</taxon>
        <taxon>Metamycoplasmataceae</taxon>
        <taxon>Mycoplasmopsis</taxon>
    </lineage>
</organism>
<protein>
    <recommendedName>
        <fullName evidence="4">Transmembrane protein</fullName>
    </recommendedName>
</protein>
<reference evidence="2 3" key="1">
    <citation type="journal article" date="2013" name="Genome Announc.">
        <title>Draft Genome Sequences of Mycoplasma alkalescens, Mycoplasma arginini, and Mycoplasma bovigenitalium, Three Species with Equivocal Pathogenic Status for Cattle.</title>
        <authorList>
            <person name="Manso-Silvan L."/>
            <person name="Tardy F."/>
            <person name="Baranowski E."/>
            <person name="Barre A."/>
            <person name="Blanchard A."/>
            <person name="Breton M."/>
            <person name="Couture C."/>
            <person name="Citti C."/>
            <person name="Dordet-Frisoni E."/>
            <person name="Dupuy V."/>
            <person name="Gaurivaud P."/>
            <person name="Jacob D."/>
            <person name="Lemaitre C."/>
            <person name="Nikolski M."/>
            <person name="Nouvel L.X."/>
            <person name="Poumarat F."/>
            <person name="Thebault P."/>
            <person name="Theil S."/>
            <person name="Thiaucourt F."/>
            <person name="Sirand-Pugnet P."/>
        </authorList>
    </citation>
    <scope>NUCLEOTIDE SEQUENCE [LARGE SCALE GENOMIC DNA]</scope>
    <source>
        <strain evidence="2 3">51080</strain>
    </source>
</reference>
<dbReference type="AlphaFoldDB" id="N9V0R5"/>
<proteinExistence type="predicted"/>
<accession>N9V0R5</accession>
<gene>
    <name evidence="2" type="ORF">MBVG_6910</name>
</gene>
<evidence type="ECO:0000256" key="1">
    <source>
        <dbReference type="SAM" id="Phobius"/>
    </source>
</evidence>
<feature type="transmembrane region" description="Helical" evidence="1">
    <location>
        <begin position="9"/>
        <end position="30"/>
    </location>
</feature>
<sequence length="221" mass="25249">MRMRKIKTVFFWVLFAISIVVLIYAIYAVATITKSYKIARELHFRTFKATEQEEFIRLASGINTKLTKDAIKIDPGAVPLSDAWTGKQYDYQTLMIRALGPASEQALQEIFKEGLKDLKGSDILTLDKTDPNNWVIYAKPTEINDKGHQVWSPYDIVPIKDLWKIVKGLQVEYFRPITVNYQALNAIKTNWIIVTVFMSIITAASGGYASYNTYKLVKQKP</sequence>
<dbReference type="PATRIC" id="fig|1188235.3.peg.689"/>
<keyword evidence="1" id="KW-0812">Transmembrane</keyword>
<dbReference type="EMBL" id="AORH01000034">
    <property type="protein sequence ID" value="ENY69012.1"/>
    <property type="molecule type" value="Genomic_DNA"/>
</dbReference>
<keyword evidence="1" id="KW-0472">Membrane</keyword>
<dbReference type="STRING" id="1188235.MBVG_6910"/>
<evidence type="ECO:0000313" key="3">
    <source>
        <dbReference type="Proteomes" id="UP000013220"/>
    </source>
</evidence>
<dbReference type="Proteomes" id="UP000013220">
    <property type="component" value="Unassembled WGS sequence"/>
</dbReference>
<keyword evidence="3" id="KW-1185">Reference proteome</keyword>
<feature type="transmembrane region" description="Helical" evidence="1">
    <location>
        <begin position="191"/>
        <end position="211"/>
    </location>
</feature>
<evidence type="ECO:0000313" key="2">
    <source>
        <dbReference type="EMBL" id="ENY69012.1"/>
    </source>
</evidence>